<dbReference type="GO" id="GO:0007608">
    <property type="term" value="P:sensory perception of smell"/>
    <property type="evidence" value="ECO:0007669"/>
    <property type="project" value="TreeGrafter"/>
</dbReference>
<name>A0A182PD47_9DIPT</name>
<keyword evidence="4 6" id="KW-0732">Signal</keyword>
<organism evidence="7 8">
    <name type="scientific">Anopheles epiroticus</name>
    <dbReference type="NCBI Taxonomy" id="199890"/>
    <lineage>
        <taxon>Eukaryota</taxon>
        <taxon>Metazoa</taxon>
        <taxon>Ecdysozoa</taxon>
        <taxon>Arthropoda</taxon>
        <taxon>Hexapoda</taxon>
        <taxon>Insecta</taxon>
        <taxon>Pterygota</taxon>
        <taxon>Neoptera</taxon>
        <taxon>Endopterygota</taxon>
        <taxon>Diptera</taxon>
        <taxon>Nematocera</taxon>
        <taxon>Culicoidea</taxon>
        <taxon>Culicidae</taxon>
        <taxon>Anophelinae</taxon>
        <taxon>Anopheles</taxon>
    </lineage>
</organism>
<proteinExistence type="inferred from homology"/>
<dbReference type="STRING" id="199890.A0A182PD47"/>
<feature type="chain" id="PRO_5008131111" evidence="6">
    <location>
        <begin position="30"/>
        <end position="319"/>
    </location>
</feature>
<keyword evidence="8" id="KW-1185">Reference proteome</keyword>
<dbReference type="PROSITE" id="PS51257">
    <property type="entry name" value="PROKAR_LIPOPROTEIN"/>
    <property type="match status" value="1"/>
</dbReference>
<keyword evidence="5" id="KW-1015">Disulfide bond</keyword>
<evidence type="ECO:0000256" key="1">
    <source>
        <dbReference type="ARBA" id="ARBA00004613"/>
    </source>
</evidence>
<dbReference type="Proteomes" id="UP000075885">
    <property type="component" value="Unassembled WGS sequence"/>
</dbReference>
<reference evidence="7" key="2">
    <citation type="submission" date="2020-05" db="UniProtKB">
        <authorList>
            <consortium name="EnsemblMetazoa"/>
        </authorList>
    </citation>
    <scope>IDENTIFICATION</scope>
    <source>
        <strain evidence="7">Epiroticus2</strain>
    </source>
</reference>
<dbReference type="GO" id="GO:0005549">
    <property type="term" value="F:odorant binding"/>
    <property type="evidence" value="ECO:0007669"/>
    <property type="project" value="InterPro"/>
</dbReference>
<evidence type="ECO:0000256" key="6">
    <source>
        <dbReference type="SAM" id="SignalP"/>
    </source>
</evidence>
<dbReference type="VEuPathDB" id="VectorBase:AEPI004852"/>
<dbReference type="GO" id="GO:0005615">
    <property type="term" value="C:extracellular space"/>
    <property type="evidence" value="ECO:0007669"/>
    <property type="project" value="TreeGrafter"/>
</dbReference>
<accession>A0A182PD47</accession>
<comment type="subcellular location">
    <subcellularLocation>
        <location evidence="1">Secreted</location>
    </subcellularLocation>
</comment>
<dbReference type="EnsemblMetazoa" id="AEPI004852-RA">
    <property type="protein sequence ID" value="AEPI004852-PA"/>
    <property type="gene ID" value="AEPI004852"/>
</dbReference>
<evidence type="ECO:0000313" key="8">
    <source>
        <dbReference type="Proteomes" id="UP000075885"/>
    </source>
</evidence>
<sequence>MVRDRSSIVVATTLLGCLALASLLHCTEANLFGGMIYQKAQQDCVLFIGISPFRMEQYKKFVYPPDRDTMCLIRCIGITLDFWDDTLGFNMDLAEQEFSPLIDATFKKQLAQNITHKLELLDPLDNCARAYYAFRTFRGLLRQLVAAGTTTTTIAPSVNFVPVTAVQLLDIIVDCAREVNLPPAFLASLTKGVISDCAEVRCLIRCAAVRAGLYSDREGALIANLHRQLDPPGEDLASFNLRQSMCLQRNCQPPTADNCTKAFKQFFTCLRPDFEQFFIRNRESVLQHFLFKKEMAEEGPSSPTPASHGKGLDILFSSF</sequence>
<reference evidence="8" key="1">
    <citation type="submission" date="2013-03" db="EMBL/GenBank/DDBJ databases">
        <title>The Genome Sequence of Anopheles epiroticus epiroticus2.</title>
        <authorList>
            <consortium name="The Broad Institute Genomics Platform"/>
            <person name="Neafsey D.E."/>
            <person name="Howell P."/>
            <person name="Walker B."/>
            <person name="Young S.K."/>
            <person name="Zeng Q."/>
            <person name="Gargeya S."/>
            <person name="Fitzgerald M."/>
            <person name="Haas B."/>
            <person name="Abouelleil A."/>
            <person name="Allen A.W."/>
            <person name="Alvarado L."/>
            <person name="Arachchi H.M."/>
            <person name="Berlin A.M."/>
            <person name="Chapman S.B."/>
            <person name="Gainer-Dewar J."/>
            <person name="Goldberg J."/>
            <person name="Griggs A."/>
            <person name="Gujja S."/>
            <person name="Hansen M."/>
            <person name="Howarth C."/>
            <person name="Imamovic A."/>
            <person name="Ireland A."/>
            <person name="Larimer J."/>
            <person name="McCowan C."/>
            <person name="Murphy C."/>
            <person name="Pearson M."/>
            <person name="Poon T.W."/>
            <person name="Priest M."/>
            <person name="Roberts A."/>
            <person name="Saif S."/>
            <person name="Shea T."/>
            <person name="Sisk P."/>
            <person name="Sykes S."/>
            <person name="Wortman J."/>
            <person name="Nusbaum C."/>
            <person name="Birren B."/>
        </authorList>
    </citation>
    <scope>NUCLEOTIDE SEQUENCE [LARGE SCALE GENOMIC DNA]</scope>
    <source>
        <strain evidence="8">Epiroticus2</strain>
    </source>
</reference>
<dbReference type="CDD" id="cd23992">
    <property type="entry name" value="PBP_GOBP"/>
    <property type="match status" value="2"/>
</dbReference>
<dbReference type="AlphaFoldDB" id="A0A182PD47"/>
<evidence type="ECO:0000256" key="4">
    <source>
        <dbReference type="ARBA" id="ARBA00022729"/>
    </source>
</evidence>
<comment type="similarity">
    <text evidence="2">Belongs to the PBP/GOBP family.</text>
</comment>
<dbReference type="SUPFAM" id="SSF47565">
    <property type="entry name" value="Insect pheromone/odorant-binding proteins"/>
    <property type="match status" value="2"/>
</dbReference>
<keyword evidence="3" id="KW-0964">Secreted</keyword>
<dbReference type="PANTHER" id="PTHR11857">
    <property type="entry name" value="ODORANT BINDING PROTEIN-RELATED"/>
    <property type="match status" value="1"/>
</dbReference>
<evidence type="ECO:0000256" key="3">
    <source>
        <dbReference type="ARBA" id="ARBA00022525"/>
    </source>
</evidence>
<dbReference type="Gene3D" id="1.10.238.20">
    <property type="entry name" value="Pheromone/general odorant binding protein domain"/>
    <property type="match status" value="2"/>
</dbReference>
<dbReference type="Pfam" id="PF01395">
    <property type="entry name" value="PBP_GOBP"/>
    <property type="match status" value="2"/>
</dbReference>
<protein>
    <submittedName>
        <fullName evidence="7">Uncharacterized protein</fullName>
    </submittedName>
</protein>
<evidence type="ECO:0000256" key="2">
    <source>
        <dbReference type="ARBA" id="ARBA00008098"/>
    </source>
</evidence>
<dbReference type="InterPro" id="IPR006170">
    <property type="entry name" value="PBP/GOBP"/>
</dbReference>
<evidence type="ECO:0000313" key="7">
    <source>
        <dbReference type="EnsemblMetazoa" id="AEPI004852-PA"/>
    </source>
</evidence>
<feature type="signal peptide" evidence="6">
    <location>
        <begin position="1"/>
        <end position="29"/>
    </location>
</feature>
<dbReference type="PANTHER" id="PTHR11857:SF46">
    <property type="entry name" value="GENERAL ODORANT-BINDING PROTEIN 99A-RELATED"/>
    <property type="match status" value="1"/>
</dbReference>
<evidence type="ECO:0000256" key="5">
    <source>
        <dbReference type="ARBA" id="ARBA00023157"/>
    </source>
</evidence>
<dbReference type="InterPro" id="IPR036728">
    <property type="entry name" value="PBP_GOBP_sf"/>
</dbReference>
<dbReference type="FunFam" id="1.10.238.20:FF:000003">
    <property type="entry name" value="AGAP010409-PA"/>
    <property type="match status" value="1"/>
</dbReference>